<dbReference type="WBParaSite" id="ACRNAN_scaffold3717.g26590.t1">
    <property type="protein sequence ID" value="ACRNAN_scaffold3717.g26590.t1"/>
    <property type="gene ID" value="ACRNAN_scaffold3717.g26590"/>
</dbReference>
<sequence length="375" mass="43299">MANKRRKRQKQIEQFRLDSFDSFLTQEASDLFREVKTPFGIFPTYQAPSYDTFMLEPSSGYYFDESTNYYYDKSSGYFFDSNTSEWLFWSSTYSTYIPCDGGNVEDSQIGQNASSKKLDSSLDNEGKKVVTDALIQEILSSVSNEIPQLSNDSTTILSRTSGASSIENLTSEPEHLSPLVSYANSPASSLQEKESIKGFRSSGSTLTSIASNTIHEPEYRKVPKIGRFKIYPAPVHQLFKFQEDIGLYLDESTGFFYCPKQKHYLDPITQQWMFYSSMYSVYIPSEDGDTEEKLKLEKHEEMYQKVNRMLEEKRRNRESENGESSSPFVPNFNPRLPYYALRFPVHAQRMPLLPQPRQQYPNFDYGVKNPRFFSG</sequence>
<dbReference type="InterPro" id="IPR041591">
    <property type="entry name" value="OCRE"/>
</dbReference>
<keyword evidence="3" id="KW-0175">Coiled coil</keyword>
<organism evidence="5 6">
    <name type="scientific">Acrobeloides nanus</name>
    <dbReference type="NCBI Taxonomy" id="290746"/>
    <lineage>
        <taxon>Eukaryota</taxon>
        <taxon>Metazoa</taxon>
        <taxon>Ecdysozoa</taxon>
        <taxon>Nematoda</taxon>
        <taxon>Chromadorea</taxon>
        <taxon>Rhabditida</taxon>
        <taxon>Tylenchina</taxon>
        <taxon>Cephalobomorpha</taxon>
        <taxon>Cephaloboidea</taxon>
        <taxon>Cephalobidae</taxon>
        <taxon>Acrobeloides</taxon>
    </lineage>
</organism>
<dbReference type="GO" id="GO:0005634">
    <property type="term" value="C:nucleus"/>
    <property type="evidence" value="ECO:0007669"/>
    <property type="project" value="UniProtKB-SubCell"/>
</dbReference>
<dbReference type="AlphaFoldDB" id="A0A914DRB5"/>
<evidence type="ECO:0000259" key="4">
    <source>
        <dbReference type="Pfam" id="PF17780"/>
    </source>
</evidence>
<dbReference type="GO" id="GO:0000398">
    <property type="term" value="P:mRNA splicing, via spliceosome"/>
    <property type="evidence" value="ECO:0007669"/>
    <property type="project" value="TreeGrafter"/>
</dbReference>
<evidence type="ECO:0000256" key="1">
    <source>
        <dbReference type="ARBA" id="ARBA00004123"/>
    </source>
</evidence>
<protein>
    <submittedName>
        <fullName evidence="6">OCRE domain-containing protein</fullName>
    </submittedName>
</protein>
<dbReference type="Pfam" id="PF17780">
    <property type="entry name" value="OCRE"/>
    <property type="match status" value="2"/>
</dbReference>
<feature type="domain" description="OCRE" evidence="4">
    <location>
        <begin position="51"/>
        <end position="98"/>
    </location>
</feature>
<feature type="domain" description="OCRE" evidence="4">
    <location>
        <begin position="239"/>
        <end position="284"/>
    </location>
</feature>
<dbReference type="PANTHER" id="PTHR13948">
    <property type="entry name" value="RNA-BINDING PROTEIN"/>
    <property type="match status" value="1"/>
</dbReference>
<keyword evidence="2" id="KW-0539">Nucleus</keyword>
<dbReference type="Proteomes" id="UP000887540">
    <property type="component" value="Unplaced"/>
</dbReference>
<dbReference type="PANTHER" id="PTHR13948:SF3">
    <property type="entry name" value="FI21118P1"/>
    <property type="match status" value="1"/>
</dbReference>
<evidence type="ECO:0000313" key="5">
    <source>
        <dbReference type="Proteomes" id="UP000887540"/>
    </source>
</evidence>
<evidence type="ECO:0000256" key="3">
    <source>
        <dbReference type="SAM" id="Coils"/>
    </source>
</evidence>
<name>A0A914DRB5_9BILA</name>
<evidence type="ECO:0000256" key="2">
    <source>
        <dbReference type="ARBA" id="ARBA00023242"/>
    </source>
</evidence>
<accession>A0A914DRB5</accession>
<comment type="subcellular location">
    <subcellularLocation>
        <location evidence="1">Nucleus</location>
    </subcellularLocation>
</comment>
<feature type="coiled-coil region" evidence="3">
    <location>
        <begin position="296"/>
        <end position="323"/>
    </location>
</feature>
<evidence type="ECO:0000313" key="6">
    <source>
        <dbReference type="WBParaSite" id="ACRNAN_scaffold3717.g26590.t1"/>
    </source>
</evidence>
<reference evidence="6" key="1">
    <citation type="submission" date="2022-11" db="UniProtKB">
        <authorList>
            <consortium name="WormBaseParasite"/>
        </authorList>
    </citation>
    <scope>IDENTIFICATION</scope>
</reference>
<dbReference type="GO" id="GO:0003723">
    <property type="term" value="F:RNA binding"/>
    <property type="evidence" value="ECO:0007669"/>
    <property type="project" value="TreeGrafter"/>
</dbReference>
<keyword evidence="5" id="KW-1185">Reference proteome</keyword>
<proteinExistence type="predicted"/>